<evidence type="ECO:0000256" key="7">
    <source>
        <dbReference type="ARBA" id="ARBA00023136"/>
    </source>
</evidence>
<dbReference type="Proteomes" id="UP001500212">
    <property type="component" value="Unassembled WGS sequence"/>
</dbReference>
<keyword evidence="6 9" id="KW-1133">Transmembrane helix</keyword>
<dbReference type="PANTHER" id="PTHR19139">
    <property type="entry name" value="AQUAPORIN TRANSPORTER"/>
    <property type="match status" value="1"/>
</dbReference>
<dbReference type="SUPFAM" id="SSF81338">
    <property type="entry name" value="Aquaporin-like"/>
    <property type="match status" value="1"/>
</dbReference>
<evidence type="ECO:0000256" key="4">
    <source>
        <dbReference type="ARBA" id="ARBA00022475"/>
    </source>
</evidence>
<comment type="subcellular location">
    <subcellularLocation>
        <location evidence="1">Cell membrane</location>
        <topology evidence="1">Multi-pass membrane protein</topology>
    </subcellularLocation>
</comment>
<keyword evidence="7 9" id="KW-0472">Membrane</keyword>
<evidence type="ECO:0000256" key="9">
    <source>
        <dbReference type="SAM" id="Phobius"/>
    </source>
</evidence>
<proteinExistence type="inferred from homology"/>
<feature type="transmembrane region" description="Helical" evidence="9">
    <location>
        <begin position="48"/>
        <end position="65"/>
    </location>
</feature>
<dbReference type="InterPro" id="IPR000425">
    <property type="entry name" value="MIP"/>
</dbReference>
<dbReference type="InterPro" id="IPR034294">
    <property type="entry name" value="Aquaporin_transptr"/>
</dbReference>
<dbReference type="Pfam" id="PF00230">
    <property type="entry name" value="MIP"/>
    <property type="match status" value="1"/>
</dbReference>
<comment type="caution">
    <text evidence="10">The sequence shown here is derived from an EMBL/GenBank/DDBJ whole genome shotgun (WGS) entry which is preliminary data.</text>
</comment>
<feature type="transmembrane region" description="Helical" evidence="9">
    <location>
        <begin position="12"/>
        <end position="36"/>
    </location>
</feature>
<name>A0ABP8TP85_9ACTN</name>
<dbReference type="PANTHER" id="PTHR19139:SF199">
    <property type="entry name" value="MIP17260P"/>
    <property type="match status" value="1"/>
</dbReference>
<evidence type="ECO:0000256" key="6">
    <source>
        <dbReference type="ARBA" id="ARBA00022989"/>
    </source>
</evidence>
<evidence type="ECO:0000256" key="5">
    <source>
        <dbReference type="ARBA" id="ARBA00022692"/>
    </source>
</evidence>
<feature type="transmembrane region" description="Helical" evidence="9">
    <location>
        <begin position="162"/>
        <end position="180"/>
    </location>
</feature>
<keyword evidence="4" id="KW-1003">Cell membrane</keyword>
<evidence type="ECO:0000256" key="3">
    <source>
        <dbReference type="ARBA" id="ARBA00022448"/>
    </source>
</evidence>
<dbReference type="EMBL" id="BAABHJ010000022">
    <property type="protein sequence ID" value="GAA4612877.1"/>
    <property type="molecule type" value="Genomic_DNA"/>
</dbReference>
<keyword evidence="11" id="KW-1185">Reference proteome</keyword>
<keyword evidence="3 8" id="KW-0813">Transport</keyword>
<evidence type="ECO:0000256" key="1">
    <source>
        <dbReference type="ARBA" id="ARBA00004651"/>
    </source>
</evidence>
<dbReference type="RefSeq" id="WP_345360662.1">
    <property type="nucleotide sequence ID" value="NZ_BAABHJ010000022.1"/>
</dbReference>
<feature type="transmembrane region" description="Helical" evidence="9">
    <location>
        <begin position="96"/>
        <end position="114"/>
    </location>
</feature>
<evidence type="ECO:0000256" key="8">
    <source>
        <dbReference type="RuleBase" id="RU000477"/>
    </source>
</evidence>
<protein>
    <submittedName>
        <fullName evidence="10">Aquaporin</fullName>
    </submittedName>
</protein>
<dbReference type="Gene3D" id="1.20.1080.10">
    <property type="entry name" value="Glycerol uptake facilitator protein"/>
    <property type="match status" value="1"/>
</dbReference>
<gene>
    <name evidence="10" type="ORF">GCM10023195_55470</name>
</gene>
<comment type="similarity">
    <text evidence="2 8">Belongs to the MIP/aquaporin (TC 1.A.8) family.</text>
</comment>
<evidence type="ECO:0000256" key="2">
    <source>
        <dbReference type="ARBA" id="ARBA00006175"/>
    </source>
</evidence>
<feature type="transmembrane region" description="Helical" evidence="9">
    <location>
        <begin position="200"/>
        <end position="223"/>
    </location>
</feature>
<accession>A0ABP8TP85</accession>
<organism evidence="10 11">
    <name type="scientific">Actinoallomurus liliacearum</name>
    <dbReference type="NCBI Taxonomy" id="1080073"/>
    <lineage>
        <taxon>Bacteria</taxon>
        <taxon>Bacillati</taxon>
        <taxon>Actinomycetota</taxon>
        <taxon>Actinomycetes</taxon>
        <taxon>Streptosporangiales</taxon>
        <taxon>Thermomonosporaceae</taxon>
        <taxon>Actinoallomurus</taxon>
    </lineage>
</organism>
<sequence length="273" mass="28607">MAGWREITAEFAGMAILLALVISVAVAGFATGSPVVTAVPSHDLRRMLTGILTAGAATLIVYSPFGRTSGGHINPAVTLAFFLLGKLTARSATAYAGAQFAGAVTGALLALFVWGRYAADVRLGATVPAMGGPAASLGVETVMTFLLVTLILNFVDRPRLMPFTPAAAGLLTAVLIFTEAPVSGTSLNPARSFGPALVGVLWTGLWVYLTGPPLGALAAALLYRRYRGTVACGKLIHDSAYACRFLDCRYSPPAMRIHARPFRHEPFATRGRS</sequence>
<evidence type="ECO:0000313" key="10">
    <source>
        <dbReference type="EMBL" id="GAA4612877.1"/>
    </source>
</evidence>
<dbReference type="PROSITE" id="PS00221">
    <property type="entry name" value="MIP"/>
    <property type="match status" value="1"/>
</dbReference>
<feature type="transmembrane region" description="Helical" evidence="9">
    <location>
        <begin position="134"/>
        <end position="155"/>
    </location>
</feature>
<keyword evidence="5 8" id="KW-0812">Transmembrane</keyword>
<dbReference type="PRINTS" id="PR00783">
    <property type="entry name" value="MINTRINSICP"/>
</dbReference>
<dbReference type="InterPro" id="IPR023271">
    <property type="entry name" value="Aquaporin-like"/>
</dbReference>
<reference evidence="11" key="1">
    <citation type="journal article" date="2019" name="Int. J. Syst. Evol. Microbiol.">
        <title>The Global Catalogue of Microorganisms (GCM) 10K type strain sequencing project: providing services to taxonomists for standard genome sequencing and annotation.</title>
        <authorList>
            <consortium name="The Broad Institute Genomics Platform"/>
            <consortium name="The Broad Institute Genome Sequencing Center for Infectious Disease"/>
            <person name="Wu L."/>
            <person name="Ma J."/>
        </authorList>
    </citation>
    <scope>NUCLEOTIDE SEQUENCE [LARGE SCALE GENOMIC DNA]</scope>
    <source>
        <strain evidence="11">JCM 17938</strain>
    </source>
</reference>
<evidence type="ECO:0000313" key="11">
    <source>
        <dbReference type="Proteomes" id="UP001500212"/>
    </source>
</evidence>
<dbReference type="InterPro" id="IPR022357">
    <property type="entry name" value="MIP_CS"/>
</dbReference>